<comment type="caution">
    <text evidence="2">The sequence shown here is derived from an EMBL/GenBank/DDBJ whole genome shotgun (WGS) entry which is preliminary data.</text>
</comment>
<evidence type="ECO:0000313" key="2">
    <source>
        <dbReference type="EMBL" id="KAJ6445626.1"/>
    </source>
</evidence>
<dbReference type="EMBL" id="JAQHRD010000001">
    <property type="protein sequence ID" value="KAJ6445626.1"/>
    <property type="molecule type" value="Genomic_DNA"/>
</dbReference>
<feature type="region of interest" description="Disordered" evidence="1">
    <location>
        <begin position="1"/>
        <end position="21"/>
    </location>
</feature>
<evidence type="ECO:0000313" key="3">
    <source>
        <dbReference type="Proteomes" id="UP001163105"/>
    </source>
</evidence>
<gene>
    <name evidence="2" type="ORF">O9K51_00387</name>
</gene>
<proteinExistence type="predicted"/>
<reference evidence="2" key="1">
    <citation type="submission" date="2023-01" db="EMBL/GenBank/DDBJ databases">
        <title>The growth and conidiation of Purpureocillium lavendulum are regulated by nitrogen source and histone H3K14 acetylation.</title>
        <authorList>
            <person name="Tang P."/>
            <person name="Han J."/>
            <person name="Zhang C."/>
            <person name="Tang P."/>
            <person name="Qi F."/>
            <person name="Zhang K."/>
            <person name="Liang L."/>
        </authorList>
    </citation>
    <scope>NUCLEOTIDE SEQUENCE</scope>
    <source>
        <strain evidence="2">YMF1.00683</strain>
    </source>
</reference>
<organism evidence="2 3">
    <name type="scientific">Purpureocillium lavendulum</name>
    <dbReference type="NCBI Taxonomy" id="1247861"/>
    <lineage>
        <taxon>Eukaryota</taxon>
        <taxon>Fungi</taxon>
        <taxon>Dikarya</taxon>
        <taxon>Ascomycota</taxon>
        <taxon>Pezizomycotina</taxon>
        <taxon>Sordariomycetes</taxon>
        <taxon>Hypocreomycetidae</taxon>
        <taxon>Hypocreales</taxon>
        <taxon>Ophiocordycipitaceae</taxon>
        <taxon>Purpureocillium</taxon>
    </lineage>
</organism>
<protein>
    <submittedName>
        <fullName evidence="2">Uncharacterized protein</fullName>
    </submittedName>
</protein>
<dbReference type="Proteomes" id="UP001163105">
    <property type="component" value="Unassembled WGS sequence"/>
</dbReference>
<name>A0AB34G486_9HYPO</name>
<keyword evidence="3" id="KW-1185">Reference proteome</keyword>
<dbReference type="AlphaFoldDB" id="A0AB34G486"/>
<sequence>MESSDQATDETWSLANGGTSLTTAVDTSPCWLGNYSDGFDAMDCRAGELQGRPLGRVEA</sequence>
<evidence type="ECO:0000256" key="1">
    <source>
        <dbReference type="SAM" id="MobiDB-lite"/>
    </source>
</evidence>
<accession>A0AB34G486</accession>